<keyword evidence="4" id="KW-1185">Reference proteome</keyword>
<evidence type="ECO:0000313" key="3">
    <source>
        <dbReference type="EMBL" id="NKE72831.1"/>
    </source>
</evidence>
<dbReference type="Proteomes" id="UP000534783">
    <property type="component" value="Unassembled WGS sequence"/>
</dbReference>
<dbReference type="InterPro" id="IPR007039">
    <property type="entry name" value="TrbC/VirB2"/>
</dbReference>
<keyword evidence="1" id="KW-0812">Transmembrane</keyword>
<gene>
    <name evidence="3" type="ORF">MNODULE_18940</name>
</gene>
<protein>
    <submittedName>
        <fullName evidence="3">Uncharacterized protein</fullName>
    </submittedName>
</protein>
<dbReference type="RefSeq" id="WP_168062768.1">
    <property type="nucleotide sequence ID" value="NZ_VTOW01000004.1"/>
</dbReference>
<reference evidence="3 4" key="1">
    <citation type="journal article" date="2020" name="Nature">
        <title>Bacterial chemolithoautotrophy via manganese oxidation.</title>
        <authorList>
            <person name="Yu H."/>
            <person name="Leadbetter J.R."/>
        </authorList>
    </citation>
    <scope>NUCLEOTIDE SEQUENCE [LARGE SCALE GENOMIC DNA]</scope>
    <source>
        <strain evidence="3 4">Mn-1</strain>
    </source>
</reference>
<dbReference type="AlphaFoldDB" id="A0A7X6ICR8"/>
<sequence length="101" mass="10402">MKSLKNKKWVGMVAVLLIAIALVPAMALAGTADTEFQPMFQKILDWTQGFLGKSLAVGAVLVGAGMAIYYQSAGPAVMGIAMALILAFGPGAIQGVVTATF</sequence>
<keyword evidence="2" id="KW-0732">Signal</keyword>
<feature type="chain" id="PRO_5030713378" evidence="2">
    <location>
        <begin position="30"/>
        <end position="101"/>
    </location>
</feature>
<feature type="signal peptide" evidence="2">
    <location>
        <begin position="1"/>
        <end position="29"/>
    </location>
</feature>
<dbReference type="NCBIfam" id="NF041281">
    <property type="entry name" value="TraA_gammapb"/>
    <property type="match status" value="1"/>
</dbReference>
<feature type="transmembrane region" description="Helical" evidence="1">
    <location>
        <begin position="51"/>
        <end position="70"/>
    </location>
</feature>
<dbReference type="InterPro" id="IPR059173">
    <property type="entry name" value="TraA_dom"/>
</dbReference>
<feature type="transmembrane region" description="Helical" evidence="1">
    <location>
        <begin position="77"/>
        <end position="97"/>
    </location>
</feature>
<accession>A0A7X6ICR8</accession>
<proteinExistence type="predicted"/>
<name>A0A7X6ICR8_9BACT</name>
<dbReference type="EMBL" id="VTOW01000004">
    <property type="protein sequence ID" value="NKE72831.1"/>
    <property type="molecule type" value="Genomic_DNA"/>
</dbReference>
<evidence type="ECO:0000313" key="4">
    <source>
        <dbReference type="Proteomes" id="UP000534783"/>
    </source>
</evidence>
<keyword evidence="1" id="KW-1133">Transmembrane helix</keyword>
<dbReference type="Pfam" id="PF04956">
    <property type="entry name" value="TrbC"/>
    <property type="match status" value="1"/>
</dbReference>
<evidence type="ECO:0000256" key="2">
    <source>
        <dbReference type="SAM" id="SignalP"/>
    </source>
</evidence>
<organism evidence="3 4">
    <name type="scientific">Candidatus Manganitrophus noduliformans</name>
    <dbReference type="NCBI Taxonomy" id="2606439"/>
    <lineage>
        <taxon>Bacteria</taxon>
        <taxon>Pseudomonadati</taxon>
        <taxon>Nitrospirota</taxon>
        <taxon>Nitrospiria</taxon>
        <taxon>Candidatus Troglogloeales</taxon>
        <taxon>Candidatus Manganitrophaceae</taxon>
        <taxon>Candidatus Manganitrophus</taxon>
    </lineage>
</organism>
<keyword evidence="1" id="KW-0472">Membrane</keyword>
<evidence type="ECO:0000256" key="1">
    <source>
        <dbReference type="SAM" id="Phobius"/>
    </source>
</evidence>
<comment type="caution">
    <text evidence="3">The sequence shown here is derived from an EMBL/GenBank/DDBJ whole genome shotgun (WGS) entry which is preliminary data.</text>
</comment>